<name>A0AAV4B2T6_9GAST</name>
<dbReference type="SMART" id="SM00255">
    <property type="entry name" value="TIR"/>
    <property type="match status" value="1"/>
</dbReference>
<dbReference type="InterPro" id="IPR035897">
    <property type="entry name" value="Toll_tir_struct_dom_sf"/>
</dbReference>
<dbReference type="Proteomes" id="UP000735302">
    <property type="component" value="Unassembled WGS sequence"/>
</dbReference>
<dbReference type="AlphaFoldDB" id="A0AAV4B2T6"/>
<accession>A0AAV4B2T6</accession>
<keyword evidence="3" id="KW-0732">Signal</keyword>
<evidence type="ECO:0000256" key="5">
    <source>
        <dbReference type="ARBA" id="ARBA00023136"/>
    </source>
</evidence>
<evidence type="ECO:0000313" key="7">
    <source>
        <dbReference type="EMBL" id="GFO13822.1"/>
    </source>
</evidence>
<evidence type="ECO:0000259" key="6">
    <source>
        <dbReference type="PROSITE" id="PS50104"/>
    </source>
</evidence>
<dbReference type="Pfam" id="PF13676">
    <property type="entry name" value="TIR_2"/>
    <property type="match status" value="1"/>
</dbReference>
<comment type="subcellular location">
    <subcellularLocation>
        <location evidence="1">Membrane</location>
    </subcellularLocation>
</comment>
<sequence length="157" mass="17669">MSSDGPTRCPGNYEADMFVTYCEANEDFAEETLNNALSSLGCRLRIQGRDFRPGASTFRDIVEAVQACRRTLVILSPQTVSSKWCMATVNLAAIESSHSSRPVLVFLALGAINASNLGAELLFHIKNSMIFFFPPPENWRNERAMNLFWRRLYNAVR</sequence>
<proteinExistence type="predicted"/>
<evidence type="ECO:0000313" key="8">
    <source>
        <dbReference type="Proteomes" id="UP000735302"/>
    </source>
</evidence>
<dbReference type="Gene3D" id="3.40.50.10140">
    <property type="entry name" value="Toll/interleukin-1 receptor homology (TIR) domain"/>
    <property type="match status" value="1"/>
</dbReference>
<evidence type="ECO:0000256" key="1">
    <source>
        <dbReference type="ARBA" id="ARBA00004370"/>
    </source>
</evidence>
<dbReference type="PANTHER" id="PTHR24365">
    <property type="entry name" value="TOLL-LIKE RECEPTOR"/>
    <property type="match status" value="1"/>
</dbReference>
<dbReference type="SUPFAM" id="SSF52200">
    <property type="entry name" value="Toll/Interleukin receptor TIR domain"/>
    <property type="match status" value="1"/>
</dbReference>
<comment type="caution">
    <text evidence="7">The sequence shown here is derived from an EMBL/GenBank/DDBJ whole genome shotgun (WGS) entry which is preliminary data.</text>
</comment>
<keyword evidence="5" id="KW-0472">Membrane</keyword>
<keyword evidence="2" id="KW-0812">Transmembrane</keyword>
<dbReference type="GO" id="GO:0007165">
    <property type="term" value="P:signal transduction"/>
    <property type="evidence" value="ECO:0007669"/>
    <property type="project" value="InterPro"/>
</dbReference>
<evidence type="ECO:0000256" key="4">
    <source>
        <dbReference type="ARBA" id="ARBA00022989"/>
    </source>
</evidence>
<dbReference type="GO" id="GO:0005886">
    <property type="term" value="C:plasma membrane"/>
    <property type="evidence" value="ECO:0007669"/>
    <property type="project" value="TreeGrafter"/>
</dbReference>
<keyword evidence="8" id="KW-1185">Reference proteome</keyword>
<dbReference type="PANTHER" id="PTHR24365:SF541">
    <property type="entry name" value="PROTEIN TOLL-RELATED"/>
    <property type="match status" value="1"/>
</dbReference>
<organism evidence="7 8">
    <name type="scientific">Plakobranchus ocellatus</name>
    <dbReference type="NCBI Taxonomy" id="259542"/>
    <lineage>
        <taxon>Eukaryota</taxon>
        <taxon>Metazoa</taxon>
        <taxon>Spiralia</taxon>
        <taxon>Lophotrochozoa</taxon>
        <taxon>Mollusca</taxon>
        <taxon>Gastropoda</taxon>
        <taxon>Heterobranchia</taxon>
        <taxon>Euthyneura</taxon>
        <taxon>Panpulmonata</taxon>
        <taxon>Sacoglossa</taxon>
        <taxon>Placobranchoidea</taxon>
        <taxon>Plakobranchidae</taxon>
        <taxon>Plakobranchus</taxon>
    </lineage>
</organism>
<dbReference type="PROSITE" id="PS50104">
    <property type="entry name" value="TIR"/>
    <property type="match status" value="1"/>
</dbReference>
<reference evidence="7 8" key="1">
    <citation type="journal article" date="2021" name="Elife">
        <title>Chloroplast acquisition without the gene transfer in kleptoplastic sea slugs, Plakobranchus ocellatus.</title>
        <authorList>
            <person name="Maeda T."/>
            <person name="Takahashi S."/>
            <person name="Yoshida T."/>
            <person name="Shimamura S."/>
            <person name="Takaki Y."/>
            <person name="Nagai Y."/>
            <person name="Toyoda A."/>
            <person name="Suzuki Y."/>
            <person name="Arimoto A."/>
            <person name="Ishii H."/>
            <person name="Satoh N."/>
            <person name="Nishiyama T."/>
            <person name="Hasebe M."/>
            <person name="Maruyama T."/>
            <person name="Minagawa J."/>
            <person name="Obokata J."/>
            <person name="Shigenobu S."/>
        </authorList>
    </citation>
    <scope>NUCLEOTIDE SEQUENCE [LARGE SCALE GENOMIC DNA]</scope>
</reference>
<feature type="domain" description="TIR" evidence="6">
    <location>
        <begin position="13"/>
        <end position="156"/>
    </location>
</feature>
<dbReference type="InterPro" id="IPR000157">
    <property type="entry name" value="TIR_dom"/>
</dbReference>
<keyword evidence="4" id="KW-1133">Transmembrane helix</keyword>
<evidence type="ECO:0000256" key="3">
    <source>
        <dbReference type="ARBA" id="ARBA00022729"/>
    </source>
</evidence>
<protein>
    <recommendedName>
        <fullName evidence="6">TIR domain-containing protein</fullName>
    </recommendedName>
</protein>
<dbReference type="GO" id="GO:0038023">
    <property type="term" value="F:signaling receptor activity"/>
    <property type="evidence" value="ECO:0007669"/>
    <property type="project" value="TreeGrafter"/>
</dbReference>
<evidence type="ECO:0000256" key="2">
    <source>
        <dbReference type="ARBA" id="ARBA00022692"/>
    </source>
</evidence>
<gene>
    <name evidence="7" type="ORF">PoB_004032700</name>
</gene>
<dbReference type="EMBL" id="BLXT01004508">
    <property type="protein sequence ID" value="GFO13822.1"/>
    <property type="molecule type" value="Genomic_DNA"/>
</dbReference>